<proteinExistence type="inferred from homology"/>
<keyword evidence="3 11" id="KW-0813">Transport</keyword>
<keyword evidence="10 11" id="KW-0066">ATP synthesis</keyword>
<dbReference type="InterPro" id="IPR035908">
    <property type="entry name" value="F0_ATP_A_sf"/>
</dbReference>
<gene>
    <name evidence="11" type="primary">atpB</name>
    <name evidence="12" type="ORF">LNO68_01970</name>
    <name evidence="13" type="ORF">LNO71_01545</name>
</gene>
<evidence type="ECO:0000256" key="2">
    <source>
        <dbReference type="ARBA" id="ARBA00006810"/>
    </source>
</evidence>
<dbReference type="InterPro" id="IPR023011">
    <property type="entry name" value="ATP_synth_F0_asu_AS"/>
</dbReference>
<dbReference type="GO" id="GO:0005886">
    <property type="term" value="C:plasma membrane"/>
    <property type="evidence" value="ECO:0007669"/>
    <property type="project" value="UniProtKB-SubCell"/>
</dbReference>
<evidence type="ECO:0000256" key="4">
    <source>
        <dbReference type="ARBA" id="ARBA00022547"/>
    </source>
</evidence>
<dbReference type="PROSITE" id="PS00449">
    <property type="entry name" value="ATPASE_A"/>
    <property type="match status" value="1"/>
</dbReference>
<protein>
    <recommendedName>
        <fullName evidence="11">ATP synthase subunit a</fullName>
    </recommendedName>
    <alternativeName>
        <fullName evidence="11">ATP synthase F0 sector subunit a</fullName>
    </alternativeName>
    <alternativeName>
        <fullName evidence="11">F-ATPase subunit 6</fullName>
    </alternativeName>
</protein>
<comment type="function">
    <text evidence="11">Key component of the proton channel; it plays a direct role in the translocation of protons across the membrane.</text>
</comment>
<dbReference type="PANTHER" id="PTHR42823">
    <property type="entry name" value="ATP SYNTHASE SUBUNIT A, CHLOROPLASTIC"/>
    <property type="match status" value="1"/>
</dbReference>
<dbReference type="EMBL" id="JAJHZM010000011">
    <property type="protein sequence ID" value="MDC4181953.1"/>
    <property type="molecule type" value="Genomic_DNA"/>
</dbReference>
<keyword evidence="6 11" id="KW-0375">Hydrogen ion transport</keyword>
<keyword evidence="11" id="KW-1003">Cell membrane</keyword>
<evidence type="ECO:0000256" key="11">
    <source>
        <dbReference type="HAMAP-Rule" id="MF_01393"/>
    </source>
</evidence>
<organism evidence="13 14">
    <name type="scientific">Mycoplasma bradburyae</name>
    <dbReference type="NCBI Taxonomy" id="2963128"/>
    <lineage>
        <taxon>Bacteria</taxon>
        <taxon>Bacillati</taxon>
        <taxon>Mycoplasmatota</taxon>
        <taxon>Mollicutes</taxon>
        <taxon>Mycoplasmataceae</taxon>
        <taxon>Mycoplasma</taxon>
    </lineage>
</organism>
<evidence type="ECO:0000256" key="9">
    <source>
        <dbReference type="ARBA" id="ARBA00023136"/>
    </source>
</evidence>
<feature type="transmembrane region" description="Helical" evidence="11">
    <location>
        <begin position="228"/>
        <end position="246"/>
    </location>
</feature>
<dbReference type="Pfam" id="PF00119">
    <property type="entry name" value="ATP-synt_A"/>
    <property type="match status" value="1"/>
</dbReference>
<evidence type="ECO:0000313" key="12">
    <source>
        <dbReference type="EMBL" id="MDC4181953.1"/>
    </source>
</evidence>
<feature type="transmembrane region" description="Helical" evidence="11">
    <location>
        <begin position="107"/>
        <end position="129"/>
    </location>
</feature>
<accession>A0AAW6HS01</accession>
<evidence type="ECO:0000313" key="14">
    <source>
        <dbReference type="Proteomes" id="UP001216384"/>
    </source>
</evidence>
<dbReference type="CDD" id="cd00310">
    <property type="entry name" value="ATP-synt_Fo_a_6"/>
    <property type="match status" value="1"/>
</dbReference>
<keyword evidence="9 11" id="KW-0472">Membrane</keyword>
<feature type="transmembrane region" description="Helical" evidence="11">
    <location>
        <begin position="174"/>
        <end position="192"/>
    </location>
</feature>
<evidence type="ECO:0000256" key="6">
    <source>
        <dbReference type="ARBA" id="ARBA00022781"/>
    </source>
</evidence>
<comment type="subcellular location">
    <subcellularLocation>
        <location evidence="11">Cell membrane</location>
        <topology evidence="11">Multi-pass membrane protein</topology>
    </subcellularLocation>
    <subcellularLocation>
        <location evidence="1">Membrane</location>
        <topology evidence="1">Multi-pass membrane protein</topology>
    </subcellularLocation>
</comment>
<name>A0AAW6HS01_9MOLU</name>
<keyword evidence="7 11" id="KW-1133">Transmembrane helix</keyword>
<evidence type="ECO:0000256" key="7">
    <source>
        <dbReference type="ARBA" id="ARBA00022989"/>
    </source>
</evidence>
<evidence type="ECO:0000313" key="15">
    <source>
        <dbReference type="Proteomes" id="UP001220940"/>
    </source>
</evidence>
<dbReference type="Gene3D" id="1.20.120.220">
    <property type="entry name" value="ATP synthase, F0 complex, subunit A"/>
    <property type="match status" value="1"/>
</dbReference>
<dbReference type="GO" id="GO:0046933">
    <property type="term" value="F:proton-transporting ATP synthase activity, rotational mechanism"/>
    <property type="evidence" value="ECO:0007669"/>
    <property type="project" value="UniProtKB-UniRule"/>
</dbReference>
<comment type="caution">
    <text evidence="13">The sequence shown here is derived from an EMBL/GenBank/DDBJ whole genome shotgun (WGS) entry which is preliminary data.</text>
</comment>
<dbReference type="PANTHER" id="PTHR42823:SF3">
    <property type="entry name" value="ATP SYNTHASE SUBUNIT A, CHLOROPLASTIC"/>
    <property type="match status" value="1"/>
</dbReference>
<dbReference type="NCBIfam" id="NF004485">
    <property type="entry name" value="PRK05815.3-3"/>
    <property type="match status" value="1"/>
</dbReference>
<feature type="transmembrane region" description="Helical" evidence="11">
    <location>
        <begin position="135"/>
        <end position="153"/>
    </location>
</feature>
<feature type="transmembrane region" description="Helical" evidence="11">
    <location>
        <begin position="198"/>
        <end position="216"/>
    </location>
</feature>
<dbReference type="HAMAP" id="MF_01393">
    <property type="entry name" value="ATP_synth_a_bact"/>
    <property type="match status" value="1"/>
</dbReference>
<dbReference type="SUPFAM" id="SSF81336">
    <property type="entry name" value="F1F0 ATP synthase subunit A"/>
    <property type="match status" value="1"/>
</dbReference>
<evidence type="ECO:0000256" key="8">
    <source>
        <dbReference type="ARBA" id="ARBA00023065"/>
    </source>
</evidence>
<keyword evidence="8 11" id="KW-0406">Ion transport</keyword>
<dbReference type="Proteomes" id="UP001216384">
    <property type="component" value="Unassembled WGS sequence"/>
</dbReference>
<dbReference type="GO" id="GO:0045259">
    <property type="term" value="C:proton-transporting ATP synthase complex"/>
    <property type="evidence" value="ECO:0007669"/>
    <property type="project" value="UniProtKB-KW"/>
</dbReference>
<sequence length="293" mass="32784">MLPQEIVYKKLFSEQTSQSIINFLDVKPLESQNIDWAPFVPTAHVLSIFLVLFTIAILTAVYYSKIKKLNPTTPPTGYVLVVQLLILQFENLTVELLGEKNRKITPLFIVIFLYITVSNLVSLVGGIAAPTSSSTVTFSLGLMSFLGSVIIGLKYQKLAYFSEFFVNVKIKNKSIPVFPNPLNIIGWVSPLLSISLRLWGNILAGSIFIALLYSVFRTFFTLGSTDSFNVGLILGTIAGGLIVPFFHIYFDILIAIIQAFVFVSLMLTYWSQPIKNEEVKQAEKLERTKLNVK</sequence>
<dbReference type="AlphaFoldDB" id="A0AAW6HS01"/>
<dbReference type="InterPro" id="IPR045082">
    <property type="entry name" value="ATP_syn_F0_a_bact/chloroplast"/>
</dbReference>
<dbReference type="RefSeq" id="WP_255034915.1">
    <property type="nucleotide sequence ID" value="NZ_CP101414.1"/>
</dbReference>
<keyword evidence="5 11" id="KW-0812">Transmembrane</keyword>
<dbReference type="Proteomes" id="UP001220940">
    <property type="component" value="Unassembled WGS sequence"/>
</dbReference>
<dbReference type="GO" id="GO:0042777">
    <property type="term" value="P:proton motive force-driven plasma membrane ATP synthesis"/>
    <property type="evidence" value="ECO:0007669"/>
    <property type="project" value="TreeGrafter"/>
</dbReference>
<dbReference type="EMBL" id="JAJHZP010000013">
    <property type="protein sequence ID" value="MDC4183328.1"/>
    <property type="molecule type" value="Genomic_DNA"/>
</dbReference>
<evidence type="ECO:0000256" key="5">
    <source>
        <dbReference type="ARBA" id="ARBA00022692"/>
    </source>
</evidence>
<dbReference type="PRINTS" id="PR00123">
    <property type="entry name" value="ATPASEA"/>
</dbReference>
<reference evidence="13 15" key="1">
    <citation type="submission" date="2021-11" db="EMBL/GenBank/DDBJ databases">
        <title>Description of Mycoplasma bradburyaesp. nov.from sea birds: a tribute to a great mycoplasmologist.</title>
        <authorList>
            <person name="Ramirez A.S."/>
            <person name="Poveda C."/>
            <person name="Suarez-Perez A."/>
            <person name="Rosales R.S."/>
            <person name="Dijkman R."/>
            <person name="Feberwee A."/>
            <person name="Spergser J."/>
            <person name="Szostak M.P."/>
            <person name="Ressel L."/>
            <person name="Calabuig P."/>
            <person name="Catania S."/>
            <person name="Gobbo F."/>
            <person name="Timofte D."/>
            <person name="Poveda J.B."/>
        </authorList>
    </citation>
    <scope>NUCLEOTIDE SEQUENCE</scope>
    <source>
        <strain evidence="12 15">T158</strain>
        <strain evidence="13">T264</strain>
    </source>
</reference>
<keyword evidence="15" id="KW-1185">Reference proteome</keyword>
<feature type="transmembrane region" description="Helical" evidence="11">
    <location>
        <begin position="43"/>
        <end position="63"/>
    </location>
</feature>
<evidence type="ECO:0000313" key="13">
    <source>
        <dbReference type="EMBL" id="MDC4183328.1"/>
    </source>
</evidence>
<keyword evidence="4 11" id="KW-0138">CF(0)</keyword>
<comment type="similarity">
    <text evidence="2 11">Belongs to the ATPase A chain family.</text>
</comment>
<evidence type="ECO:0000256" key="1">
    <source>
        <dbReference type="ARBA" id="ARBA00004141"/>
    </source>
</evidence>
<feature type="transmembrane region" description="Helical" evidence="11">
    <location>
        <begin position="252"/>
        <end position="270"/>
    </location>
</feature>
<evidence type="ECO:0000256" key="10">
    <source>
        <dbReference type="ARBA" id="ARBA00023310"/>
    </source>
</evidence>
<evidence type="ECO:0000256" key="3">
    <source>
        <dbReference type="ARBA" id="ARBA00022448"/>
    </source>
</evidence>
<dbReference type="InterPro" id="IPR000568">
    <property type="entry name" value="ATP_synth_F0_asu"/>
</dbReference>